<dbReference type="Proteomes" id="UP001152622">
    <property type="component" value="Chromosome 15"/>
</dbReference>
<evidence type="ECO:0000313" key="3">
    <source>
        <dbReference type="Proteomes" id="UP001152622"/>
    </source>
</evidence>
<sequence length="79" mass="8494">MDHDILVSLVRPQPTEVKPDVLLSGLLEVYNPFPGQCLTGIWALTDVTQIRAPSGVPARAGPDVSGPRHGAAERERRAP</sequence>
<dbReference type="AlphaFoldDB" id="A0A9Q1ELZ4"/>
<accession>A0A9Q1ELZ4</accession>
<name>A0A9Q1ELZ4_SYNKA</name>
<organism evidence="2 3">
    <name type="scientific">Synaphobranchus kaupii</name>
    <name type="common">Kaup's arrowtooth eel</name>
    <dbReference type="NCBI Taxonomy" id="118154"/>
    <lineage>
        <taxon>Eukaryota</taxon>
        <taxon>Metazoa</taxon>
        <taxon>Chordata</taxon>
        <taxon>Craniata</taxon>
        <taxon>Vertebrata</taxon>
        <taxon>Euteleostomi</taxon>
        <taxon>Actinopterygii</taxon>
        <taxon>Neopterygii</taxon>
        <taxon>Teleostei</taxon>
        <taxon>Anguilliformes</taxon>
        <taxon>Synaphobranchidae</taxon>
        <taxon>Synaphobranchus</taxon>
    </lineage>
</organism>
<protein>
    <submittedName>
        <fullName evidence="2">Uncharacterized protein</fullName>
    </submittedName>
</protein>
<evidence type="ECO:0000313" key="2">
    <source>
        <dbReference type="EMBL" id="KAJ8341170.1"/>
    </source>
</evidence>
<evidence type="ECO:0000256" key="1">
    <source>
        <dbReference type="SAM" id="MobiDB-lite"/>
    </source>
</evidence>
<feature type="region of interest" description="Disordered" evidence="1">
    <location>
        <begin position="53"/>
        <end position="79"/>
    </location>
</feature>
<reference evidence="2" key="1">
    <citation type="journal article" date="2023" name="Science">
        <title>Genome structures resolve the early diversification of teleost fishes.</title>
        <authorList>
            <person name="Parey E."/>
            <person name="Louis A."/>
            <person name="Montfort J."/>
            <person name="Bouchez O."/>
            <person name="Roques C."/>
            <person name="Iampietro C."/>
            <person name="Lluch J."/>
            <person name="Castinel A."/>
            <person name="Donnadieu C."/>
            <person name="Desvignes T."/>
            <person name="Floi Bucao C."/>
            <person name="Jouanno E."/>
            <person name="Wen M."/>
            <person name="Mejri S."/>
            <person name="Dirks R."/>
            <person name="Jansen H."/>
            <person name="Henkel C."/>
            <person name="Chen W.J."/>
            <person name="Zahm M."/>
            <person name="Cabau C."/>
            <person name="Klopp C."/>
            <person name="Thompson A.W."/>
            <person name="Robinson-Rechavi M."/>
            <person name="Braasch I."/>
            <person name="Lecointre G."/>
            <person name="Bobe J."/>
            <person name="Postlethwait J.H."/>
            <person name="Berthelot C."/>
            <person name="Roest Crollius H."/>
            <person name="Guiguen Y."/>
        </authorList>
    </citation>
    <scope>NUCLEOTIDE SEQUENCE</scope>
    <source>
        <tissue evidence="2">Blood</tissue>
    </source>
</reference>
<gene>
    <name evidence="2" type="ORF">SKAU_G00334610</name>
</gene>
<dbReference type="OrthoDB" id="10597562at2759"/>
<comment type="caution">
    <text evidence="2">The sequence shown here is derived from an EMBL/GenBank/DDBJ whole genome shotgun (WGS) entry which is preliminary data.</text>
</comment>
<dbReference type="EMBL" id="JAINUF010000015">
    <property type="protein sequence ID" value="KAJ8341170.1"/>
    <property type="molecule type" value="Genomic_DNA"/>
</dbReference>
<keyword evidence="3" id="KW-1185">Reference proteome</keyword>
<proteinExistence type="predicted"/>
<feature type="compositionally biased region" description="Basic and acidic residues" evidence="1">
    <location>
        <begin position="70"/>
        <end position="79"/>
    </location>
</feature>